<dbReference type="Gene3D" id="4.10.60.10">
    <property type="entry name" value="Zinc finger, CCHC-type"/>
    <property type="match status" value="1"/>
</dbReference>
<keyword evidence="4" id="KW-0695">RNA-directed DNA polymerase</keyword>
<accession>A0A6L2MXU3</accession>
<dbReference type="PANTHER" id="PTHR45835:SF103">
    <property type="entry name" value="RNA-DIRECTED DNA POLYMERASE"/>
    <property type="match status" value="1"/>
</dbReference>
<dbReference type="InterPro" id="IPR036875">
    <property type="entry name" value="Znf_CCHC_sf"/>
</dbReference>
<dbReference type="PANTHER" id="PTHR45835">
    <property type="entry name" value="YALI0A06105P"/>
    <property type="match status" value="1"/>
</dbReference>
<keyword evidence="1" id="KW-0863">Zinc-finger</keyword>
<keyword evidence="1" id="KW-0862">Zinc</keyword>
<evidence type="ECO:0000256" key="2">
    <source>
        <dbReference type="SAM" id="MobiDB-lite"/>
    </source>
</evidence>
<protein>
    <submittedName>
        <fullName evidence="4">Putative reverse transcriptase domain-containing protein</fullName>
    </submittedName>
</protein>
<name>A0A6L2MXU3_TANCI</name>
<reference evidence="4" key="1">
    <citation type="journal article" date="2019" name="Sci. Rep.">
        <title>Draft genome of Tanacetum cinerariifolium, the natural source of mosquito coil.</title>
        <authorList>
            <person name="Yamashiro T."/>
            <person name="Shiraishi A."/>
            <person name="Satake H."/>
            <person name="Nakayama K."/>
        </authorList>
    </citation>
    <scope>NUCLEOTIDE SEQUENCE</scope>
</reference>
<dbReference type="GO" id="GO:0008270">
    <property type="term" value="F:zinc ion binding"/>
    <property type="evidence" value="ECO:0007669"/>
    <property type="project" value="UniProtKB-KW"/>
</dbReference>
<dbReference type="AlphaFoldDB" id="A0A6L2MXU3"/>
<comment type="caution">
    <text evidence="4">The sequence shown here is derived from an EMBL/GenBank/DDBJ whole genome shotgun (WGS) entry which is preliminary data.</text>
</comment>
<feature type="region of interest" description="Disordered" evidence="2">
    <location>
        <begin position="143"/>
        <end position="187"/>
    </location>
</feature>
<organism evidence="4">
    <name type="scientific">Tanacetum cinerariifolium</name>
    <name type="common">Dalmatian daisy</name>
    <name type="synonym">Chrysanthemum cinerariifolium</name>
    <dbReference type="NCBI Taxonomy" id="118510"/>
    <lineage>
        <taxon>Eukaryota</taxon>
        <taxon>Viridiplantae</taxon>
        <taxon>Streptophyta</taxon>
        <taxon>Embryophyta</taxon>
        <taxon>Tracheophyta</taxon>
        <taxon>Spermatophyta</taxon>
        <taxon>Magnoliopsida</taxon>
        <taxon>eudicotyledons</taxon>
        <taxon>Gunneridae</taxon>
        <taxon>Pentapetalae</taxon>
        <taxon>asterids</taxon>
        <taxon>campanulids</taxon>
        <taxon>Asterales</taxon>
        <taxon>Asteraceae</taxon>
        <taxon>Asteroideae</taxon>
        <taxon>Anthemideae</taxon>
        <taxon>Anthemidinae</taxon>
        <taxon>Tanacetum</taxon>
    </lineage>
</organism>
<proteinExistence type="predicted"/>
<evidence type="ECO:0000259" key="3">
    <source>
        <dbReference type="PROSITE" id="PS50158"/>
    </source>
</evidence>
<keyword evidence="1" id="KW-0479">Metal-binding</keyword>
<sequence length="455" mass="52554">MPPKKTSTSAAPTMTQAAIRKLVADSVTAALEVQAATMASTENLNRNTGPRETLVEKRGSYKEFISCQPFYFNGMEGAVVLISWFERTESTFSCSNYAEENKVTFTTGTLTDDALGSHQYSPMADGSDNKAWFYTRTSDHKRKFDDRRSSDNNNNYLNNRVNNYQNNRNNNSNRNKDYRHQQNRRPKTFKYYAVTPTENSGYTGNRPLCKKCNLHYTGPCIVKCNTCNNVGHLTRNYRNKGPAIRSNQQPVLVFCHACREKGHYENQCPKTNNNARERTYLLRDKNAHRDPNVVTCYHQLRVRDEDIPKTAFRASLQHILEQKELNIRQRCWIELLANYDSEIRYHPGKEFSYNNSYHASIKAAPFEALYGQKCRSRVCWAEVGDIQLIGPEIIHETTKKIVQIRKRLQAAKDQQRSYANVRRKPLEFQIGDRVMLKVSPHKGVIRFGIQRKLNP</sequence>
<gene>
    <name evidence="4" type="ORF">Tci_050045</name>
</gene>
<keyword evidence="4" id="KW-0548">Nucleotidyltransferase</keyword>
<feature type="compositionally biased region" description="Low complexity" evidence="2">
    <location>
        <begin position="151"/>
        <end position="173"/>
    </location>
</feature>
<dbReference type="GO" id="GO:0003676">
    <property type="term" value="F:nucleic acid binding"/>
    <property type="evidence" value="ECO:0007669"/>
    <property type="project" value="InterPro"/>
</dbReference>
<evidence type="ECO:0000313" key="4">
    <source>
        <dbReference type="EMBL" id="GEU78067.1"/>
    </source>
</evidence>
<dbReference type="PROSITE" id="PS50158">
    <property type="entry name" value="ZF_CCHC"/>
    <property type="match status" value="1"/>
</dbReference>
<keyword evidence="4" id="KW-0808">Transferase</keyword>
<dbReference type="InterPro" id="IPR001878">
    <property type="entry name" value="Znf_CCHC"/>
</dbReference>
<dbReference type="SUPFAM" id="SSF57756">
    <property type="entry name" value="Retrovirus zinc finger-like domains"/>
    <property type="match status" value="1"/>
</dbReference>
<feature type="domain" description="CCHC-type" evidence="3">
    <location>
        <begin position="255"/>
        <end position="270"/>
    </location>
</feature>
<dbReference type="EMBL" id="BKCJ010007598">
    <property type="protein sequence ID" value="GEU78067.1"/>
    <property type="molecule type" value="Genomic_DNA"/>
</dbReference>
<evidence type="ECO:0000256" key="1">
    <source>
        <dbReference type="PROSITE-ProRule" id="PRU00047"/>
    </source>
</evidence>
<dbReference type="GO" id="GO:0003964">
    <property type="term" value="F:RNA-directed DNA polymerase activity"/>
    <property type="evidence" value="ECO:0007669"/>
    <property type="project" value="UniProtKB-KW"/>
</dbReference>